<dbReference type="SUPFAM" id="SSF53448">
    <property type="entry name" value="Nucleotide-diphospho-sugar transferases"/>
    <property type="match status" value="2"/>
</dbReference>
<dbReference type="PANTHER" id="PTHR43179:SF7">
    <property type="entry name" value="RHAMNOSYLTRANSFERASE WBBL"/>
    <property type="match status" value="1"/>
</dbReference>
<dbReference type="CDD" id="cd04186">
    <property type="entry name" value="GT_2_like_c"/>
    <property type="match status" value="1"/>
</dbReference>
<dbReference type="AlphaFoldDB" id="A0A949JWP6"/>
<sequence>MMDSIKNEIYELQESKALNMNCIIFMLNENHQYDFYNLLNIKYNYRCNFEFEIMCELSYPEIKLVFNGLSSVIIKNFAIFDNQKECSFMFLNGVAGSEGQLFNNEIPQVQFICKNLDSCKKIKISMDIISNGSTEFMEKYIFLSESYKALQGIINTLQQETHMLAQYKEKYESVTESTIWKSTKGLRLLLDKFKTSHYTRLLYKSLIVLKNEGFHSAIQRLKNRERIKVMNTAFVGEYDIDEGEANVQINKQMKRDIKFSIIVPLYNTKKEHLIEMIESVLKQTYGNYELCLADGSDKGHDYINKIIKNYRNQYDNIKYIKISKNKGISGNTIEAFKLANGDFFVLLDHDDILTRNALFELVNVIHTNQYEADFIYSDRGIFDDGSKEVLAYHFLPGFSPDFMRACNYASHLNAFSKYIIEQVGFIREGYDGSQDYEFELRVMEKARRVIHINKVLYYCRACEGSVALDPTSKMYAYEAGKKAIEEHIARIGHKGKVEFLKDTFSYRIHYDINQADLVDIIIPNKNHLADLKRCINSILNKTSYKNYMVTIVENNSSEKEVFEYYDEISKYANIRVLRFEINEFNFSAINNYAVSMSDGKYVLFLNNDIEIINNDWLNEMLMFAQRDDVGAVGAKLYYPNDTNQHVGLLVGLGGHIASHYDYGKNKNETGYMHRLTMPQNYDAVTAACLLVKKDDFVLVDGFDTVNFKIGLNDVDLCLKLRELGKYNIVTPYAEMYHYESASRGRDDSGEAKKRFEKETMLFREKWNKYFDLGSEYINPNYKI</sequence>
<organism evidence="2 3">
    <name type="scientific">Diplocloster agilis</name>
    <dbReference type="NCBI Taxonomy" id="2850323"/>
    <lineage>
        <taxon>Bacteria</taxon>
        <taxon>Bacillati</taxon>
        <taxon>Bacillota</taxon>
        <taxon>Clostridia</taxon>
        <taxon>Lachnospirales</taxon>
        <taxon>Lachnospiraceae</taxon>
        <taxon>Diplocloster</taxon>
    </lineage>
</organism>
<evidence type="ECO:0000259" key="1">
    <source>
        <dbReference type="Pfam" id="PF00535"/>
    </source>
</evidence>
<dbReference type="RefSeq" id="WP_158346160.1">
    <property type="nucleotide sequence ID" value="NZ_JAHQCW010000011.1"/>
</dbReference>
<dbReference type="Gene3D" id="3.90.550.10">
    <property type="entry name" value="Spore Coat Polysaccharide Biosynthesis Protein SpsA, Chain A"/>
    <property type="match status" value="2"/>
</dbReference>
<name>A0A949JWP6_9FIRM</name>
<dbReference type="EMBL" id="JAHQCW010000011">
    <property type="protein sequence ID" value="MBU9736565.1"/>
    <property type="molecule type" value="Genomic_DNA"/>
</dbReference>
<dbReference type="InterPro" id="IPR001173">
    <property type="entry name" value="Glyco_trans_2-like"/>
</dbReference>
<dbReference type="Proteomes" id="UP000712157">
    <property type="component" value="Unassembled WGS sequence"/>
</dbReference>
<accession>A0A949JWP6</accession>
<keyword evidence="3" id="KW-1185">Reference proteome</keyword>
<evidence type="ECO:0000313" key="3">
    <source>
        <dbReference type="Proteomes" id="UP000712157"/>
    </source>
</evidence>
<evidence type="ECO:0000313" key="2">
    <source>
        <dbReference type="EMBL" id="MBU9736565.1"/>
    </source>
</evidence>
<dbReference type="InterPro" id="IPR029044">
    <property type="entry name" value="Nucleotide-diphossugar_trans"/>
</dbReference>
<feature type="domain" description="Glycosyltransferase 2-like" evidence="1">
    <location>
        <begin position="520"/>
        <end position="645"/>
    </location>
</feature>
<protein>
    <submittedName>
        <fullName evidence="2">Glycosyltransferase family 2 protein</fullName>
    </submittedName>
</protein>
<dbReference type="PANTHER" id="PTHR43179">
    <property type="entry name" value="RHAMNOSYLTRANSFERASE WBBL"/>
    <property type="match status" value="1"/>
</dbReference>
<reference evidence="2" key="1">
    <citation type="submission" date="2021-06" db="EMBL/GenBank/DDBJ databases">
        <title>Description of novel taxa of the family Lachnospiraceae.</title>
        <authorList>
            <person name="Chaplin A.V."/>
            <person name="Sokolova S.R."/>
            <person name="Pikina A.P."/>
            <person name="Korzhanova M."/>
            <person name="Belova V."/>
            <person name="Korostin D."/>
            <person name="Efimov B.A."/>
        </authorList>
    </citation>
    <scope>NUCLEOTIDE SEQUENCE</scope>
    <source>
        <strain evidence="2">ASD5720</strain>
    </source>
</reference>
<dbReference type="Pfam" id="PF00535">
    <property type="entry name" value="Glycos_transf_2"/>
    <property type="match status" value="2"/>
</dbReference>
<gene>
    <name evidence="2" type="ORF">KTH89_08445</name>
</gene>
<proteinExistence type="predicted"/>
<comment type="caution">
    <text evidence="2">The sequence shown here is derived from an EMBL/GenBank/DDBJ whole genome shotgun (WGS) entry which is preliminary data.</text>
</comment>
<feature type="domain" description="Glycosyltransferase 2-like" evidence="1">
    <location>
        <begin position="260"/>
        <end position="371"/>
    </location>
</feature>